<keyword evidence="1" id="KW-0378">Hydrolase</keyword>
<evidence type="ECO:0000256" key="1">
    <source>
        <dbReference type="ARBA" id="ARBA00022801"/>
    </source>
</evidence>
<dbReference type="SUPFAM" id="SSF53254">
    <property type="entry name" value="Phosphoglycerate mutase-like"/>
    <property type="match status" value="1"/>
</dbReference>
<dbReference type="NCBIfam" id="TIGR00249">
    <property type="entry name" value="sixA"/>
    <property type="match status" value="1"/>
</dbReference>
<name>A0A650CWV5_ACIAM</name>
<dbReference type="Pfam" id="PF00300">
    <property type="entry name" value="His_Phos_1"/>
    <property type="match status" value="1"/>
</dbReference>
<dbReference type="Gene3D" id="3.40.50.1240">
    <property type="entry name" value="Phosphoglycerate mutase-like"/>
    <property type="match status" value="1"/>
</dbReference>
<reference evidence="4 5" key="2">
    <citation type="submission" date="2019-10" db="EMBL/GenBank/DDBJ databases">
        <title>Genome Sequences from Six Type Strain Members of the Archaeal Family Sulfolobaceae: Acidianus ambivalens, Acidianus infernus, Metallosphaera prunae, Stygiolobus azoricus, Sulfolobus metallicus, and Sulfurisphaera ohwakuensis.</title>
        <authorList>
            <person name="Counts J.A."/>
            <person name="Kelly R.M."/>
        </authorList>
    </citation>
    <scope>NUCLEOTIDE SEQUENCE [LARGE SCALE GENOMIC DNA]</scope>
    <source>
        <strain evidence="4 5">LEI 10</strain>
    </source>
</reference>
<dbReference type="GO" id="GO:0101006">
    <property type="term" value="F:protein histidine phosphatase activity"/>
    <property type="evidence" value="ECO:0007669"/>
    <property type="project" value="InterPro"/>
</dbReference>
<dbReference type="InterPro" id="IPR029033">
    <property type="entry name" value="His_PPase_superfam"/>
</dbReference>
<dbReference type="InterPro" id="IPR051021">
    <property type="entry name" value="Mito_Ser/Thr_phosphatase"/>
</dbReference>
<dbReference type="KEGG" id="aamb:D1866_09965"/>
<dbReference type="PANTHER" id="PTHR20935">
    <property type="entry name" value="PHOSPHOGLYCERATE MUTASE-RELATED"/>
    <property type="match status" value="1"/>
</dbReference>
<accession>A0A650CWV5</accession>
<dbReference type="CDD" id="cd07067">
    <property type="entry name" value="HP_PGM_like"/>
    <property type="match status" value="1"/>
</dbReference>
<dbReference type="AlphaFoldDB" id="A0A650CWV5"/>
<evidence type="ECO:0000313" key="3">
    <source>
        <dbReference type="EMBL" id="MQL54449.1"/>
    </source>
</evidence>
<protein>
    <submittedName>
        <fullName evidence="4">Phosphohistidine phosphatase SixA</fullName>
    </submittedName>
</protein>
<dbReference type="InterPro" id="IPR004449">
    <property type="entry name" value="SixA"/>
</dbReference>
<dbReference type="Proteomes" id="UP000426328">
    <property type="component" value="Chromosome"/>
</dbReference>
<dbReference type="GeneID" id="42780060"/>
<dbReference type="InterPro" id="IPR013078">
    <property type="entry name" value="His_Pase_superF_clade-1"/>
</dbReference>
<evidence type="ECO:0000313" key="5">
    <source>
        <dbReference type="Proteomes" id="UP000426328"/>
    </source>
</evidence>
<sequence>MITLIIVRHGEAEPQIDGKDDKDRKLIKKGLKQMKRVANFLDDLDYTFDRVLTSPYIRAYQSAEAILDELGVDDKKIETFNELSPEKEPSAFIEKLKEMDNTTLLVVGHEPYLSSLIRAMTGGNVELKKGGVAIVDYNPVEGKGVLKMLLTQKVLKLI</sequence>
<keyword evidence="5" id="KW-1185">Reference proteome</keyword>
<reference evidence="3 6" key="1">
    <citation type="submission" date="2019-10" db="EMBL/GenBank/DDBJ databases">
        <title>Comparative genomics of sulfur disproportionating microorganisms.</title>
        <authorList>
            <person name="Ward L.M."/>
            <person name="Bertran E."/>
            <person name="Johnston D."/>
        </authorList>
    </citation>
    <scope>NUCLEOTIDE SEQUENCE [LARGE SCALE GENOMIC DNA]</scope>
    <source>
        <strain evidence="3 6">DSM 3772</strain>
    </source>
</reference>
<feature type="binding site" evidence="2">
    <location>
        <position position="58"/>
    </location>
    <ligand>
        <name>substrate</name>
    </ligand>
</feature>
<dbReference type="SMART" id="SM00855">
    <property type="entry name" value="PGAM"/>
    <property type="match status" value="1"/>
</dbReference>
<dbReference type="Proteomes" id="UP000474054">
    <property type="component" value="Unassembled WGS sequence"/>
</dbReference>
<evidence type="ECO:0000313" key="4">
    <source>
        <dbReference type="EMBL" id="QGR22268.1"/>
    </source>
</evidence>
<organism evidence="4 5">
    <name type="scientific">Acidianus ambivalens</name>
    <name type="common">Desulfurolobus ambivalens</name>
    <dbReference type="NCBI Taxonomy" id="2283"/>
    <lineage>
        <taxon>Archaea</taxon>
        <taxon>Thermoproteota</taxon>
        <taxon>Thermoprotei</taxon>
        <taxon>Sulfolobales</taxon>
        <taxon>Sulfolobaceae</taxon>
        <taxon>Acidianus</taxon>
    </lineage>
</organism>
<dbReference type="EMBL" id="CP045482">
    <property type="protein sequence ID" value="QGR22268.1"/>
    <property type="molecule type" value="Genomic_DNA"/>
</dbReference>
<gene>
    <name evidence="4" type="primary">sixA</name>
    <name evidence="4" type="ORF">D1866_09965</name>
    <name evidence="3" type="ORF">GFB69_01405</name>
</gene>
<evidence type="ECO:0000313" key="6">
    <source>
        <dbReference type="Proteomes" id="UP000474054"/>
    </source>
</evidence>
<evidence type="ECO:0000256" key="2">
    <source>
        <dbReference type="PIRSR" id="PIRSR613078-2"/>
    </source>
</evidence>
<proteinExistence type="predicted"/>
<dbReference type="GO" id="GO:0005737">
    <property type="term" value="C:cytoplasm"/>
    <property type="evidence" value="ECO:0007669"/>
    <property type="project" value="InterPro"/>
</dbReference>
<dbReference type="RefSeq" id="WP_152939542.1">
    <property type="nucleotide sequence ID" value="NZ_CP045482.1"/>
</dbReference>
<dbReference type="EMBL" id="WHYS01000001">
    <property type="protein sequence ID" value="MQL54449.1"/>
    <property type="molecule type" value="Genomic_DNA"/>
</dbReference>